<dbReference type="InterPro" id="IPR009081">
    <property type="entry name" value="PP-bd_ACP"/>
</dbReference>
<dbReference type="InterPro" id="IPR001227">
    <property type="entry name" value="Ac_transferase_dom_sf"/>
</dbReference>
<evidence type="ECO:0000256" key="5">
    <source>
        <dbReference type="ARBA" id="ARBA00022799"/>
    </source>
</evidence>
<dbReference type="Pfam" id="PF13602">
    <property type="entry name" value="ADH_zinc_N_2"/>
    <property type="match status" value="1"/>
</dbReference>
<dbReference type="GO" id="GO:0019171">
    <property type="term" value="F:(3R)-hydroxyacyl-[acyl-carrier-protein] dehydratase activity"/>
    <property type="evidence" value="ECO:0007669"/>
    <property type="project" value="UniProtKB-EC"/>
</dbReference>
<evidence type="ECO:0000313" key="54">
    <source>
        <dbReference type="Proteomes" id="UP001329430"/>
    </source>
</evidence>
<comment type="catalytic activity">
    <reaction evidence="40">
        <text>(2E)-octadecenoyl-[ACP] + NADPH + H(+) = octadecanoyl-[ACP] + NADP(+)</text>
        <dbReference type="Rhea" id="RHEA:41928"/>
        <dbReference type="Rhea" id="RHEA-COMP:9655"/>
        <dbReference type="Rhea" id="RHEA-COMP:9656"/>
        <dbReference type="ChEBI" id="CHEBI:15378"/>
        <dbReference type="ChEBI" id="CHEBI:57783"/>
        <dbReference type="ChEBI" id="CHEBI:58349"/>
        <dbReference type="ChEBI" id="CHEBI:78489"/>
        <dbReference type="ChEBI" id="CHEBI:78495"/>
    </reaction>
    <physiologicalReaction direction="left-to-right" evidence="40">
        <dbReference type="Rhea" id="RHEA:41929"/>
    </physiologicalReaction>
</comment>
<comment type="catalytic activity">
    <reaction evidence="22">
        <text>3-oxodecanoyl-[ACP] + NADPH + H(+) = (3R)-hydroxydecanoyl-[ACP] + NADP(+)</text>
        <dbReference type="Rhea" id="RHEA:41856"/>
        <dbReference type="Rhea" id="RHEA-COMP:9637"/>
        <dbReference type="Rhea" id="RHEA-COMP:9638"/>
        <dbReference type="ChEBI" id="CHEBI:15378"/>
        <dbReference type="ChEBI" id="CHEBI:57783"/>
        <dbReference type="ChEBI" id="CHEBI:58349"/>
        <dbReference type="ChEBI" id="CHEBI:78464"/>
        <dbReference type="ChEBI" id="CHEBI:78466"/>
    </reaction>
    <physiologicalReaction direction="left-to-right" evidence="22">
        <dbReference type="Rhea" id="RHEA:41857"/>
    </physiologicalReaction>
</comment>
<comment type="catalytic activity">
    <reaction evidence="38">
        <text>hexadecanoyl-[ACP] + H2O = hexadecanoate + holo-[ACP] + H(+)</text>
        <dbReference type="Rhea" id="RHEA:41932"/>
        <dbReference type="Rhea" id="RHEA-COMP:9652"/>
        <dbReference type="Rhea" id="RHEA-COMP:9685"/>
        <dbReference type="ChEBI" id="CHEBI:7896"/>
        <dbReference type="ChEBI" id="CHEBI:15377"/>
        <dbReference type="ChEBI" id="CHEBI:15378"/>
        <dbReference type="ChEBI" id="CHEBI:64479"/>
        <dbReference type="ChEBI" id="CHEBI:78483"/>
        <dbReference type="EC" id="3.1.2.14"/>
    </reaction>
    <physiologicalReaction direction="left-to-right" evidence="38">
        <dbReference type="Rhea" id="RHEA:41933"/>
    </physiologicalReaction>
</comment>
<comment type="catalytic activity">
    <reaction evidence="23">
        <text>tetradecanoyl-[ACP] + malonyl-[ACP] + H(+) = 3-oxohexadecanoyl-[ACP] + holo-[ACP] + CO2</text>
        <dbReference type="Rhea" id="RHEA:41900"/>
        <dbReference type="Rhea" id="RHEA-COMP:9623"/>
        <dbReference type="Rhea" id="RHEA-COMP:9648"/>
        <dbReference type="Rhea" id="RHEA-COMP:9649"/>
        <dbReference type="Rhea" id="RHEA-COMP:9685"/>
        <dbReference type="ChEBI" id="CHEBI:15378"/>
        <dbReference type="ChEBI" id="CHEBI:16526"/>
        <dbReference type="ChEBI" id="CHEBI:64479"/>
        <dbReference type="ChEBI" id="CHEBI:78449"/>
        <dbReference type="ChEBI" id="CHEBI:78477"/>
        <dbReference type="ChEBI" id="CHEBI:78478"/>
    </reaction>
    <physiologicalReaction direction="left-to-right" evidence="23">
        <dbReference type="Rhea" id="RHEA:41901"/>
    </physiologicalReaction>
</comment>
<dbReference type="InterPro" id="IPR014031">
    <property type="entry name" value="Ketoacyl_synth_C"/>
</dbReference>
<comment type="catalytic activity">
    <reaction evidence="17">
        <text>(3R)-hydroxybutanoyl-[ACP] = (2E)-butenoyl-[ACP] + H2O</text>
        <dbReference type="Rhea" id="RHEA:41808"/>
        <dbReference type="Rhea" id="RHEA-COMP:9626"/>
        <dbReference type="Rhea" id="RHEA-COMP:9627"/>
        <dbReference type="ChEBI" id="CHEBI:15377"/>
        <dbReference type="ChEBI" id="CHEBI:78451"/>
        <dbReference type="ChEBI" id="CHEBI:78453"/>
    </reaction>
    <physiologicalReaction direction="left-to-right" evidence="17">
        <dbReference type="Rhea" id="RHEA:41809"/>
    </physiologicalReaction>
</comment>
<dbReference type="Pfam" id="PF02801">
    <property type="entry name" value="Ketoacyl-synt_C"/>
    <property type="match status" value="1"/>
</dbReference>
<dbReference type="InterPro" id="IPR016039">
    <property type="entry name" value="Thiolase-like"/>
</dbReference>
<evidence type="ECO:0000256" key="18">
    <source>
        <dbReference type="ARBA" id="ARBA00023442"/>
    </source>
</evidence>
<dbReference type="InterPro" id="IPR018201">
    <property type="entry name" value="Ketoacyl_synth_AS"/>
</dbReference>
<dbReference type="GO" id="GO:0004315">
    <property type="term" value="F:3-oxoacyl-[acyl-carrier-protein] synthase activity"/>
    <property type="evidence" value="ECO:0007669"/>
    <property type="project" value="UniProtKB-EC"/>
</dbReference>
<feature type="domain" description="Carrier" evidence="50">
    <location>
        <begin position="1833"/>
        <end position="1910"/>
    </location>
</feature>
<evidence type="ECO:0000259" key="52">
    <source>
        <dbReference type="PROSITE" id="PS52019"/>
    </source>
</evidence>
<dbReference type="GO" id="GO:0006633">
    <property type="term" value="P:fatty acid biosynthetic process"/>
    <property type="evidence" value="ECO:0007669"/>
    <property type="project" value="InterPro"/>
</dbReference>
<evidence type="ECO:0000256" key="30">
    <source>
        <dbReference type="ARBA" id="ARBA00048051"/>
    </source>
</evidence>
<dbReference type="InterPro" id="IPR020843">
    <property type="entry name" value="ER"/>
</dbReference>
<dbReference type="Gene3D" id="3.40.50.720">
    <property type="entry name" value="NAD(P)-binding Rossmann-like Domain"/>
    <property type="match status" value="3"/>
</dbReference>
<feature type="region of interest" description="N-terminal hotdog fold" evidence="49">
    <location>
        <begin position="755"/>
        <end position="876"/>
    </location>
</feature>
<dbReference type="InterPro" id="IPR036291">
    <property type="entry name" value="NAD(P)-bd_dom_sf"/>
</dbReference>
<evidence type="ECO:0000256" key="44">
    <source>
        <dbReference type="ARBA" id="ARBA00049414"/>
    </source>
</evidence>
<evidence type="ECO:0000256" key="12">
    <source>
        <dbReference type="ARBA" id="ARBA00023388"/>
    </source>
</evidence>
<dbReference type="CDD" id="cd05195">
    <property type="entry name" value="enoyl_red"/>
    <property type="match status" value="1"/>
</dbReference>
<comment type="catalytic activity">
    <reaction evidence="19">
        <text>3-oxooctadecanoyl-[ACP] + NADPH + H(+) = (3R)-hydroxyoctadecanoyl-[ACP] + NADP(+)</text>
        <dbReference type="Rhea" id="RHEA:41920"/>
        <dbReference type="Rhea" id="RHEA-COMP:9653"/>
        <dbReference type="Rhea" id="RHEA-COMP:9654"/>
        <dbReference type="ChEBI" id="CHEBI:15378"/>
        <dbReference type="ChEBI" id="CHEBI:57783"/>
        <dbReference type="ChEBI" id="CHEBI:58349"/>
        <dbReference type="ChEBI" id="CHEBI:78487"/>
        <dbReference type="ChEBI" id="CHEBI:78488"/>
    </reaction>
    <physiologicalReaction direction="left-to-right" evidence="19">
        <dbReference type="Rhea" id="RHEA:41921"/>
    </physiologicalReaction>
</comment>
<evidence type="ECO:0000256" key="39">
    <source>
        <dbReference type="ARBA" id="ARBA00048935"/>
    </source>
</evidence>
<evidence type="ECO:0000256" key="8">
    <source>
        <dbReference type="ARBA" id="ARBA00023268"/>
    </source>
</evidence>
<comment type="catalytic activity">
    <reaction evidence="46">
        <text>butanoyl-[ACP] + malonyl-[ACP] + H(+) = 3-oxohexanoyl-[ACP] + holo-[ACP] + CO2</text>
        <dbReference type="Rhea" id="RHEA:41820"/>
        <dbReference type="Rhea" id="RHEA-COMP:9623"/>
        <dbReference type="Rhea" id="RHEA-COMP:9628"/>
        <dbReference type="Rhea" id="RHEA-COMP:9629"/>
        <dbReference type="Rhea" id="RHEA-COMP:9685"/>
        <dbReference type="ChEBI" id="CHEBI:15378"/>
        <dbReference type="ChEBI" id="CHEBI:16526"/>
        <dbReference type="ChEBI" id="CHEBI:64479"/>
        <dbReference type="ChEBI" id="CHEBI:78449"/>
        <dbReference type="ChEBI" id="CHEBI:78454"/>
        <dbReference type="ChEBI" id="CHEBI:78456"/>
    </reaction>
    <physiologicalReaction direction="left-to-right" evidence="46">
        <dbReference type="Rhea" id="RHEA:41821"/>
    </physiologicalReaction>
</comment>
<dbReference type="GO" id="GO:0004313">
    <property type="term" value="F:[acyl-carrier-protein] S-acetyltransferase activity"/>
    <property type="evidence" value="ECO:0007669"/>
    <property type="project" value="UniProtKB-EC"/>
</dbReference>
<evidence type="ECO:0000256" key="35">
    <source>
        <dbReference type="ARBA" id="ARBA00048571"/>
    </source>
</evidence>
<dbReference type="InterPro" id="IPR050091">
    <property type="entry name" value="PKS_NRPS_Biosynth_Enz"/>
</dbReference>
<evidence type="ECO:0000256" key="34">
    <source>
        <dbReference type="ARBA" id="ARBA00048506"/>
    </source>
</evidence>
<comment type="catalytic activity">
    <reaction evidence="24">
        <text>(2E)-butenoyl-[ACP] + NADPH + H(+) = butanoyl-[ACP] + NADP(+)</text>
        <dbReference type="Rhea" id="RHEA:41812"/>
        <dbReference type="Rhea" id="RHEA-COMP:9627"/>
        <dbReference type="Rhea" id="RHEA-COMP:9628"/>
        <dbReference type="ChEBI" id="CHEBI:15378"/>
        <dbReference type="ChEBI" id="CHEBI:57783"/>
        <dbReference type="ChEBI" id="CHEBI:58349"/>
        <dbReference type="ChEBI" id="CHEBI:78453"/>
        <dbReference type="ChEBI" id="CHEBI:78454"/>
    </reaction>
    <physiologicalReaction direction="left-to-right" evidence="24">
        <dbReference type="Rhea" id="RHEA:41813"/>
    </physiologicalReaction>
</comment>
<comment type="catalytic activity">
    <reaction evidence="16">
        <text>(3R)-hydroxyhexadecanoyl-[ACP] = (2E)-hexadecenoyl-[ACP] + H2O</text>
        <dbReference type="Rhea" id="RHEA:41908"/>
        <dbReference type="Rhea" id="RHEA-COMP:9650"/>
        <dbReference type="Rhea" id="RHEA-COMP:9651"/>
        <dbReference type="ChEBI" id="CHEBI:15377"/>
        <dbReference type="ChEBI" id="CHEBI:78480"/>
        <dbReference type="ChEBI" id="CHEBI:78481"/>
    </reaction>
    <physiologicalReaction direction="left-to-right" evidence="16">
        <dbReference type="Rhea" id="RHEA:41909"/>
    </physiologicalReaction>
</comment>
<dbReference type="Gene3D" id="1.10.1200.10">
    <property type="entry name" value="ACP-like"/>
    <property type="match status" value="1"/>
</dbReference>
<evidence type="ECO:0000256" key="4">
    <source>
        <dbReference type="ARBA" id="ARBA00022679"/>
    </source>
</evidence>
<dbReference type="PROSITE" id="PS52004">
    <property type="entry name" value="KS3_2"/>
    <property type="match status" value="1"/>
</dbReference>
<comment type="catalytic activity">
    <reaction evidence="42">
        <text>(2E)-tetradecenoyl-[ACP] + NADPH + H(+) = tetradecanoyl-[ACP] + NADP(+)</text>
        <dbReference type="Rhea" id="RHEA:41896"/>
        <dbReference type="Rhea" id="RHEA-COMP:9647"/>
        <dbReference type="Rhea" id="RHEA-COMP:9648"/>
        <dbReference type="ChEBI" id="CHEBI:15378"/>
        <dbReference type="ChEBI" id="CHEBI:57783"/>
        <dbReference type="ChEBI" id="CHEBI:58349"/>
        <dbReference type="ChEBI" id="CHEBI:78475"/>
        <dbReference type="ChEBI" id="CHEBI:78477"/>
    </reaction>
    <physiologicalReaction direction="left-to-right" evidence="42">
        <dbReference type="Rhea" id="RHEA:41897"/>
    </physiologicalReaction>
</comment>
<evidence type="ECO:0000256" key="27">
    <source>
        <dbReference type="ARBA" id="ARBA00047897"/>
    </source>
</evidence>
<dbReference type="EMBL" id="JAVRBK010000010">
    <property type="protein sequence ID" value="KAK5638955.1"/>
    <property type="molecule type" value="Genomic_DNA"/>
</dbReference>
<dbReference type="Pfam" id="PF00550">
    <property type="entry name" value="PP-binding"/>
    <property type="match status" value="1"/>
</dbReference>
<gene>
    <name evidence="53" type="ORF">RI129_013250</name>
</gene>
<dbReference type="Gene3D" id="3.40.366.10">
    <property type="entry name" value="Malonyl-Coenzyme A Acyl Carrier Protein, domain 2"/>
    <property type="match status" value="1"/>
</dbReference>
<evidence type="ECO:0000256" key="15">
    <source>
        <dbReference type="ARBA" id="ARBA00023399"/>
    </source>
</evidence>
<dbReference type="Gene3D" id="3.10.129.110">
    <property type="entry name" value="Polyketide synthase dehydratase"/>
    <property type="match status" value="1"/>
</dbReference>
<dbReference type="SUPFAM" id="SSF51735">
    <property type="entry name" value="NAD(P)-binding Rossmann-fold domains"/>
    <property type="match status" value="2"/>
</dbReference>
<evidence type="ECO:0000256" key="20">
    <source>
        <dbReference type="ARBA" id="ARBA00047394"/>
    </source>
</evidence>
<evidence type="ECO:0000256" key="31">
    <source>
        <dbReference type="ARBA" id="ARBA00048281"/>
    </source>
</evidence>
<keyword evidence="2" id="KW-0596">Phosphopantetheine</keyword>
<feature type="active site" description="Proton acceptor; for dehydratase activity" evidence="49">
    <location>
        <position position="788"/>
    </location>
</feature>
<evidence type="ECO:0000256" key="10">
    <source>
        <dbReference type="ARBA" id="ARBA00023351"/>
    </source>
</evidence>
<comment type="catalytic activity">
    <reaction evidence="25">
        <text>dodecanoyl-[ACP] + malonyl-[ACP] + H(+) = 3-oxotetradecanoyl-[ACP] + holo-[ACP] + CO2</text>
        <dbReference type="Rhea" id="RHEA:41884"/>
        <dbReference type="Rhea" id="RHEA-COMP:9623"/>
        <dbReference type="Rhea" id="RHEA-COMP:9644"/>
        <dbReference type="Rhea" id="RHEA-COMP:9645"/>
        <dbReference type="Rhea" id="RHEA-COMP:9685"/>
        <dbReference type="ChEBI" id="CHEBI:15378"/>
        <dbReference type="ChEBI" id="CHEBI:16526"/>
        <dbReference type="ChEBI" id="CHEBI:64479"/>
        <dbReference type="ChEBI" id="CHEBI:65264"/>
        <dbReference type="ChEBI" id="CHEBI:78449"/>
        <dbReference type="ChEBI" id="CHEBI:78473"/>
    </reaction>
    <physiologicalReaction direction="left-to-right" evidence="25">
        <dbReference type="Rhea" id="RHEA:41885"/>
    </physiologicalReaction>
</comment>
<evidence type="ECO:0000256" key="33">
    <source>
        <dbReference type="ARBA" id="ARBA00048420"/>
    </source>
</evidence>
<comment type="catalytic activity">
    <reaction evidence="30">
        <text>hexadecanoyl-[ACP] + malonyl-[ACP] + H(+) = 3-oxooctadecanoyl-[ACP] + holo-[ACP] + CO2</text>
        <dbReference type="Rhea" id="RHEA:41916"/>
        <dbReference type="Rhea" id="RHEA-COMP:9623"/>
        <dbReference type="Rhea" id="RHEA-COMP:9652"/>
        <dbReference type="Rhea" id="RHEA-COMP:9653"/>
        <dbReference type="Rhea" id="RHEA-COMP:9685"/>
        <dbReference type="ChEBI" id="CHEBI:15378"/>
        <dbReference type="ChEBI" id="CHEBI:16526"/>
        <dbReference type="ChEBI" id="CHEBI:64479"/>
        <dbReference type="ChEBI" id="CHEBI:78449"/>
        <dbReference type="ChEBI" id="CHEBI:78483"/>
        <dbReference type="ChEBI" id="CHEBI:78487"/>
    </reaction>
    <physiologicalReaction direction="left-to-right" evidence="30">
        <dbReference type="Rhea" id="RHEA:41917"/>
    </physiologicalReaction>
</comment>
<comment type="catalytic activity">
    <reaction evidence="11">
        <text>(3R)-hydroxyhexanoyl-[ACP] = (2E)-hexenoyl-[ACP] + H2O</text>
        <dbReference type="Rhea" id="RHEA:41828"/>
        <dbReference type="Rhea" id="RHEA-COMP:9630"/>
        <dbReference type="Rhea" id="RHEA-COMP:9631"/>
        <dbReference type="ChEBI" id="CHEBI:15377"/>
        <dbReference type="ChEBI" id="CHEBI:78457"/>
        <dbReference type="ChEBI" id="CHEBI:78458"/>
    </reaction>
    <physiologicalReaction direction="left-to-right" evidence="11">
        <dbReference type="Rhea" id="RHEA:41829"/>
    </physiologicalReaction>
</comment>
<evidence type="ECO:0000256" key="7">
    <source>
        <dbReference type="ARBA" id="ARBA00022990"/>
    </source>
</evidence>
<comment type="catalytic activity">
    <reaction evidence="39">
        <text>3-oxotetradecanoyl-[ACP] + NADPH + H(+) = (3R)-hydroxytetradecanoyl-[ACP] + NADP(+)</text>
        <dbReference type="Rhea" id="RHEA:41888"/>
        <dbReference type="Rhea" id="RHEA-COMP:9645"/>
        <dbReference type="Rhea" id="RHEA-COMP:9646"/>
        <dbReference type="ChEBI" id="CHEBI:15378"/>
        <dbReference type="ChEBI" id="CHEBI:57783"/>
        <dbReference type="ChEBI" id="CHEBI:58349"/>
        <dbReference type="ChEBI" id="CHEBI:78473"/>
        <dbReference type="ChEBI" id="CHEBI:78474"/>
    </reaction>
    <physiologicalReaction direction="left-to-right" evidence="39">
        <dbReference type="Rhea" id="RHEA:41889"/>
    </physiologicalReaction>
</comment>
<dbReference type="Pfam" id="PF16197">
    <property type="entry name" value="KAsynt_C_assoc"/>
    <property type="match status" value="1"/>
</dbReference>
<evidence type="ECO:0000256" key="40">
    <source>
        <dbReference type="ARBA" id="ARBA00049019"/>
    </source>
</evidence>
<dbReference type="GO" id="GO:0004312">
    <property type="term" value="F:fatty acid synthase activity"/>
    <property type="evidence" value="ECO:0007669"/>
    <property type="project" value="TreeGrafter"/>
</dbReference>
<comment type="catalytic activity">
    <reaction evidence="43">
        <text>3-oxododecanoyl-[ACP] + NADPH + H(+) = (3R)-hydroxydodecanoyl-[ACP] + NADP(+)</text>
        <dbReference type="Rhea" id="RHEA:41872"/>
        <dbReference type="Rhea" id="RHEA-COMP:9641"/>
        <dbReference type="Rhea" id="RHEA-COMP:9642"/>
        <dbReference type="ChEBI" id="CHEBI:15378"/>
        <dbReference type="ChEBI" id="CHEBI:57783"/>
        <dbReference type="ChEBI" id="CHEBI:58349"/>
        <dbReference type="ChEBI" id="CHEBI:78469"/>
        <dbReference type="ChEBI" id="CHEBI:78470"/>
    </reaction>
    <physiologicalReaction direction="left-to-right" evidence="43">
        <dbReference type="Rhea" id="RHEA:41873"/>
    </physiologicalReaction>
</comment>
<keyword evidence="5" id="KW-0702">S-nitrosylation</keyword>
<dbReference type="InterPro" id="IPR032821">
    <property type="entry name" value="PKS_assoc"/>
</dbReference>
<evidence type="ECO:0000256" key="37">
    <source>
        <dbReference type="ARBA" id="ARBA00048691"/>
    </source>
</evidence>
<dbReference type="SUPFAM" id="SSF53901">
    <property type="entry name" value="Thiolase-like"/>
    <property type="match status" value="1"/>
</dbReference>
<comment type="catalytic activity">
    <reaction evidence="28">
        <text>3-oxobutanoyl-[ACP] + NADPH + H(+) = (3R)-hydroxybutanoyl-[ACP] + NADP(+)</text>
        <dbReference type="Rhea" id="RHEA:41804"/>
        <dbReference type="Rhea" id="RHEA-COMP:9625"/>
        <dbReference type="Rhea" id="RHEA-COMP:9626"/>
        <dbReference type="ChEBI" id="CHEBI:15378"/>
        <dbReference type="ChEBI" id="CHEBI:57783"/>
        <dbReference type="ChEBI" id="CHEBI:58349"/>
        <dbReference type="ChEBI" id="CHEBI:78450"/>
        <dbReference type="ChEBI" id="CHEBI:78451"/>
    </reaction>
    <physiologicalReaction direction="left-to-right" evidence="28">
        <dbReference type="Rhea" id="RHEA:41805"/>
    </physiologicalReaction>
</comment>
<evidence type="ECO:0000256" key="32">
    <source>
        <dbReference type="ARBA" id="ARBA00048289"/>
    </source>
</evidence>
<dbReference type="SMART" id="SM00822">
    <property type="entry name" value="PKS_KR"/>
    <property type="match status" value="1"/>
</dbReference>
<dbReference type="SUPFAM" id="SSF52151">
    <property type="entry name" value="FabD/lysophospholipase-like"/>
    <property type="match status" value="1"/>
</dbReference>
<comment type="catalytic activity">
    <reaction evidence="13">
        <text>a (3R)-hydroxyacyl-[ACP] = a (2E)-enoyl-[ACP] + H2O</text>
        <dbReference type="Rhea" id="RHEA:13097"/>
        <dbReference type="Rhea" id="RHEA-COMP:9925"/>
        <dbReference type="Rhea" id="RHEA-COMP:9945"/>
        <dbReference type="ChEBI" id="CHEBI:15377"/>
        <dbReference type="ChEBI" id="CHEBI:78784"/>
        <dbReference type="ChEBI" id="CHEBI:78827"/>
        <dbReference type="EC" id="4.2.1.59"/>
    </reaction>
    <physiologicalReaction direction="left-to-right" evidence="13">
        <dbReference type="Rhea" id="RHEA:13098"/>
    </physiologicalReaction>
</comment>
<comment type="catalytic activity">
    <reaction evidence="29">
        <text>acetyl-[ACP] + malonyl-[ACP] + H(+) = 3-oxobutanoyl-[ACP] + holo-[ACP] + CO2</text>
        <dbReference type="Rhea" id="RHEA:41800"/>
        <dbReference type="Rhea" id="RHEA-COMP:9621"/>
        <dbReference type="Rhea" id="RHEA-COMP:9623"/>
        <dbReference type="Rhea" id="RHEA-COMP:9625"/>
        <dbReference type="Rhea" id="RHEA-COMP:9685"/>
        <dbReference type="ChEBI" id="CHEBI:15378"/>
        <dbReference type="ChEBI" id="CHEBI:16526"/>
        <dbReference type="ChEBI" id="CHEBI:64479"/>
        <dbReference type="ChEBI" id="CHEBI:78446"/>
        <dbReference type="ChEBI" id="CHEBI:78449"/>
        <dbReference type="ChEBI" id="CHEBI:78450"/>
    </reaction>
    <physiologicalReaction direction="left-to-right" evidence="29">
        <dbReference type="Rhea" id="RHEA:41801"/>
    </physiologicalReaction>
</comment>
<comment type="catalytic activity">
    <reaction evidence="44">
        <text>3-oxohexadecanoyl-[ACP] + NADPH + H(+) = (3R)-hydroxyhexadecanoyl-[ACP] + NADP(+)</text>
        <dbReference type="Rhea" id="RHEA:41904"/>
        <dbReference type="Rhea" id="RHEA-COMP:9649"/>
        <dbReference type="Rhea" id="RHEA-COMP:9650"/>
        <dbReference type="ChEBI" id="CHEBI:15378"/>
        <dbReference type="ChEBI" id="CHEBI:57783"/>
        <dbReference type="ChEBI" id="CHEBI:58349"/>
        <dbReference type="ChEBI" id="CHEBI:78478"/>
        <dbReference type="ChEBI" id="CHEBI:78480"/>
    </reaction>
    <physiologicalReaction direction="left-to-right" evidence="44">
        <dbReference type="Rhea" id="RHEA:41905"/>
    </physiologicalReaction>
</comment>
<comment type="catalytic activity">
    <reaction evidence="15">
        <text>(3R)-hydroxyoctadecanoyl-[ACP] = (2E)-octadecenoyl-[ACP] + H2O</text>
        <dbReference type="Rhea" id="RHEA:41924"/>
        <dbReference type="Rhea" id="RHEA-COMP:9654"/>
        <dbReference type="Rhea" id="RHEA-COMP:9655"/>
        <dbReference type="ChEBI" id="CHEBI:15377"/>
        <dbReference type="ChEBI" id="CHEBI:78488"/>
        <dbReference type="ChEBI" id="CHEBI:78489"/>
    </reaction>
    <physiologicalReaction direction="left-to-right" evidence="15">
        <dbReference type="Rhea" id="RHEA:41925"/>
    </physiologicalReaction>
</comment>
<evidence type="ECO:0000256" key="42">
    <source>
        <dbReference type="ARBA" id="ARBA00049171"/>
    </source>
</evidence>
<evidence type="ECO:0000313" key="53">
    <source>
        <dbReference type="EMBL" id="KAK5638955.1"/>
    </source>
</evidence>
<dbReference type="Pfam" id="PF08659">
    <property type="entry name" value="KR"/>
    <property type="match status" value="2"/>
</dbReference>
<dbReference type="PANTHER" id="PTHR43775:SF23">
    <property type="entry name" value="FATTY ACID SYNTHASE 3"/>
    <property type="match status" value="1"/>
</dbReference>
<comment type="catalytic activity">
    <reaction evidence="9">
        <text>(3R)-hydroxyoctanoyl-[ACP] = (2E)-octenoyl-[ACP] + H2O</text>
        <dbReference type="Rhea" id="RHEA:41844"/>
        <dbReference type="Rhea" id="RHEA-COMP:9634"/>
        <dbReference type="Rhea" id="RHEA-COMP:9635"/>
        <dbReference type="ChEBI" id="CHEBI:15377"/>
        <dbReference type="ChEBI" id="CHEBI:78461"/>
        <dbReference type="ChEBI" id="CHEBI:78462"/>
    </reaction>
    <physiologicalReaction direction="left-to-right" evidence="9">
        <dbReference type="Rhea" id="RHEA:41845"/>
    </physiologicalReaction>
</comment>
<evidence type="ECO:0000256" key="22">
    <source>
        <dbReference type="ARBA" id="ARBA00047440"/>
    </source>
</evidence>
<evidence type="ECO:0000256" key="6">
    <source>
        <dbReference type="ARBA" id="ARBA00022898"/>
    </source>
</evidence>
<evidence type="ECO:0000256" key="13">
    <source>
        <dbReference type="ARBA" id="ARBA00023394"/>
    </source>
</evidence>
<evidence type="ECO:0000256" key="17">
    <source>
        <dbReference type="ARBA" id="ARBA00023402"/>
    </source>
</evidence>
<evidence type="ECO:0000256" key="46">
    <source>
        <dbReference type="ARBA" id="ARBA00049449"/>
    </source>
</evidence>
<organism evidence="53 54">
    <name type="scientific">Pyrocoelia pectoralis</name>
    <dbReference type="NCBI Taxonomy" id="417401"/>
    <lineage>
        <taxon>Eukaryota</taxon>
        <taxon>Metazoa</taxon>
        <taxon>Ecdysozoa</taxon>
        <taxon>Arthropoda</taxon>
        <taxon>Hexapoda</taxon>
        <taxon>Insecta</taxon>
        <taxon>Pterygota</taxon>
        <taxon>Neoptera</taxon>
        <taxon>Endopterygota</taxon>
        <taxon>Coleoptera</taxon>
        <taxon>Polyphaga</taxon>
        <taxon>Elateriformia</taxon>
        <taxon>Elateroidea</taxon>
        <taxon>Lampyridae</taxon>
        <taxon>Lampyrinae</taxon>
        <taxon>Pyrocoelia</taxon>
    </lineage>
</organism>
<comment type="catalytic activity">
    <reaction evidence="36">
        <text>a 2,3-saturated acyl-[ACP] + NADP(+) = a (2E)-enoyl-[ACP] + NADPH + H(+)</text>
        <dbReference type="Rhea" id="RHEA:22564"/>
        <dbReference type="Rhea" id="RHEA-COMP:9925"/>
        <dbReference type="Rhea" id="RHEA-COMP:9926"/>
        <dbReference type="ChEBI" id="CHEBI:15378"/>
        <dbReference type="ChEBI" id="CHEBI:57783"/>
        <dbReference type="ChEBI" id="CHEBI:58349"/>
        <dbReference type="ChEBI" id="CHEBI:78784"/>
        <dbReference type="ChEBI" id="CHEBI:78785"/>
        <dbReference type="EC" id="1.3.1.39"/>
    </reaction>
    <physiologicalReaction direction="right-to-left" evidence="36">
        <dbReference type="Rhea" id="RHEA:22566"/>
    </physiologicalReaction>
</comment>
<evidence type="ECO:0000256" key="14">
    <source>
        <dbReference type="ARBA" id="ARBA00023398"/>
    </source>
</evidence>
<evidence type="ECO:0000256" key="1">
    <source>
        <dbReference type="ARBA" id="ARBA00005189"/>
    </source>
</evidence>
<evidence type="ECO:0000256" key="47">
    <source>
        <dbReference type="ARBA" id="ARBA00049521"/>
    </source>
</evidence>
<feature type="active site" description="Proton donor; for dehydratase activity" evidence="49">
    <location>
        <position position="935"/>
    </location>
</feature>
<evidence type="ECO:0000256" key="28">
    <source>
        <dbReference type="ARBA" id="ARBA00047953"/>
    </source>
</evidence>
<dbReference type="InterPro" id="IPR011032">
    <property type="entry name" value="GroES-like_sf"/>
</dbReference>
<comment type="catalytic activity">
    <reaction evidence="48">
        <text>octanoyl-[ACP] + malonyl-[ACP] + H(+) = 3-oxodecanoyl-[ACP] + holo-[ACP] + CO2</text>
        <dbReference type="Rhea" id="RHEA:41852"/>
        <dbReference type="Rhea" id="RHEA-COMP:9623"/>
        <dbReference type="Rhea" id="RHEA-COMP:9636"/>
        <dbReference type="Rhea" id="RHEA-COMP:9637"/>
        <dbReference type="Rhea" id="RHEA-COMP:9685"/>
        <dbReference type="ChEBI" id="CHEBI:15378"/>
        <dbReference type="ChEBI" id="CHEBI:16526"/>
        <dbReference type="ChEBI" id="CHEBI:64479"/>
        <dbReference type="ChEBI" id="CHEBI:78449"/>
        <dbReference type="ChEBI" id="CHEBI:78463"/>
        <dbReference type="ChEBI" id="CHEBI:78464"/>
    </reaction>
    <physiologicalReaction direction="left-to-right" evidence="48">
        <dbReference type="Rhea" id="RHEA:41853"/>
    </physiologicalReaction>
</comment>
<comment type="function">
    <text evidence="18">Fatty acid synthetase is a multifunctional enzyme that catalyzes the de novo biosynthesis of long-chain saturated fatty acids starting from acetyl-CoA and malonyl-CoA in the presence of NADPH. This multifunctional protein contains 7 catalytic activities and a site for the binding of the prosthetic group 4'-phosphopantetheine of the acyl carrier protein ([ACP]) domain.</text>
</comment>
<evidence type="ECO:0000256" key="16">
    <source>
        <dbReference type="ARBA" id="ARBA00023401"/>
    </source>
</evidence>
<dbReference type="InterPro" id="IPR057326">
    <property type="entry name" value="KR_dom"/>
</dbReference>
<evidence type="ECO:0000256" key="24">
    <source>
        <dbReference type="ARBA" id="ARBA00047500"/>
    </source>
</evidence>
<evidence type="ECO:0000256" key="26">
    <source>
        <dbReference type="ARBA" id="ARBA00047810"/>
    </source>
</evidence>
<comment type="caution">
    <text evidence="53">The sequence shown here is derived from an EMBL/GenBank/DDBJ whole genome shotgun (WGS) entry which is preliminary data.</text>
</comment>
<comment type="catalytic activity">
    <reaction evidence="10">
        <text>(3R)-hydroxydodecanoyl-[ACP] = (2E)-dodecenoyl-[ACP] + H2O</text>
        <dbReference type="Rhea" id="RHEA:41876"/>
        <dbReference type="Rhea" id="RHEA-COMP:9642"/>
        <dbReference type="Rhea" id="RHEA-COMP:9643"/>
        <dbReference type="ChEBI" id="CHEBI:15377"/>
        <dbReference type="ChEBI" id="CHEBI:78470"/>
        <dbReference type="ChEBI" id="CHEBI:78472"/>
    </reaction>
    <physiologicalReaction direction="left-to-right" evidence="10">
        <dbReference type="Rhea" id="RHEA:41877"/>
    </physiologicalReaction>
</comment>
<dbReference type="CDD" id="cd00833">
    <property type="entry name" value="PKS"/>
    <property type="match status" value="1"/>
</dbReference>
<dbReference type="GO" id="GO:0031177">
    <property type="term" value="F:phosphopantetheine binding"/>
    <property type="evidence" value="ECO:0007669"/>
    <property type="project" value="InterPro"/>
</dbReference>
<evidence type="ECO:0000256" key="41">
    <source>
        <dbReference type="ARBA" id="ARBA00049109"/>
    </source>
</evidence>
<dbReference type="Gene3D" id="3.40.47.10">
    <property type="match status" value="1"/>
</dbReference>
<evidence type="ECO:0000256" key="45">
    <source>
        <dbReference type="ARBA" id="ARBA00049422"/>
    </source>
</evidence>
<comment type="catalytic activity">
    <reaction evidence="20">
        <text>hexanoyl-[ACP] + malonyl-[ACP] + H(+) = 3-oxooctanoyl-[ACP] + holo-[ACP] + CO2</text>
        <dbReference type="Rhea" id="RHEA:41836"/>
        <dbReference type="Rhea" id="RHEA-COMP:9623"/>
        <dbReference type="Rhea" id="RHEA-COMP:9632"/>
        <dbReference type="Rhea" id="RHEA-COMP:9633"/>
        <dbReference type="Rhea" id="RHEA-COMP:9685"/>
        <dbReference type="ChEBI" id="CHEBI:15378"/>
        <dbReference type="ChEBI" id="CHEBI:16526"/>
        <dbReference type="ChEBI" id="CHEBI:64479"/>
        <dbReference type="ChEBI" id="CHEBI:78449"/>
        <dbReference type="ChEBI" id="CHEBI:78459"/>
        <dbReference type="ChEBI" id="CHEBI:78460"/>
    </reaction>
    <physiologicalReaction direction="left-to-right" evidence="20">
        <dbReference type="Rhea" id="RHEA:41837"/>
    </physiologicalReaction>
</comment>
<comment type="catalytic activity">
    <reaction evidence="37">
        <text>holo-[ACP] + acetyl-CoA = acetyl-[ACP] + CoA</text>
        <dbReference type="Rhea" id="RHEA:41788"/>
        <dbReference type="Rhea" id="RHEA-COMP:9621"/>
        <dbReference type="Rhea" id="RHEA-COMP:9685"/>
        <dbReference type="ChEBI" id="CHEBI:57287"/>
        <dbReference type="ChEBI" id="CHEBI:57288"/>
        <dbReference type="ChEBI" id="CHEBI:64479"/>
        <dbReference type="ChEBI" id="CHEBI:78446"/>
        <dbReference type="EC" id="2.3.1.38"/>
    </reaction>
    <physiologicalReaction direction="left-to-right" evidence="37">
        <dbReference type="Rhea" id="RHEA:41789"/>
    </physiologicalReaction>
</comment>
<comment type="catalytic activity">
    <reaction evidence="21">
        <text>a (3R)-hydroxyacyl-[ACP] + NADP(+) = a 3-oxoacyl-[ACP] + NADPH + H(+)</text>
        <dbReference type="Rhea" id="RHEA:17397"/>
        <dbReference type="Rhea" id="RHEA-COMP:9916"/>
        <dbReference type="Rhea" id="RHEA-COMP:9945"/>
        <dbReference type="ChEBI" id="CHEBI:15378"/>
        <dbReference type="ChEBI" id="CHEBI:57783"/>
        <dbReference type="ChEBI" id="CHEBI:58349"/>
        <dbReference type="ChEBI" id="CHEBI:78776"/>
        <dbReference type="ChEBI" id="CHEBI:78827"/>
        <dbReference type="EC" id="1.1.1.100"/>
    </reaction>
    <physiologicalReaction direction="right-to-left" evidence="21">
        <dbReference type="Rhea" id="RHEA:17399"/>
    </physiologicalReaction>
</comment>
<comment type="catalytic activity">
    <reaction evidence="12">
        <text>(3R)-hydroxydecanoyl-[ACP] = (2E)-decenoyl-[ACP] + H2O</text>
        <dbReference type="Rhea" id="RHEA:41860"/>
        <dbReference type="Rhea" id="RHEA-COMP:9638"/>
        <dbReference type="Rhea" id="RHEA-COMP:9639"/>
        <dbReference type="ChEBI" id="CHEBI:15377"/>
        <dbReference type="ChEBI" id="CHEBI:78466"/>
        <dbReference type="ChEBI" id="CHEBI:78467"/>
    </reaction>
    <physiologicalReaction direction="left-to-right" evidence="12">
        <dbReference type="Rhea" id="RHEA:41861"/>
    </physiologicalReaction>
</comment>
<evidence type="ECO:0000256" key="29">
    <source>
        <dbReference type="ARBA" id="ARBA00047961"/>
    </source>
</evidence>
<dbReference type="SMART" id="SM00829">
    <property type="entry name" value="PKS_ER"/>
    <property type="match status" value="1"/>
</dbReference>
<feature type="domain" description="Ketosynthase family 3 (KS3)" evidence="51">
    <location>
        <begin position="17"/>
        <end position="425"/>
    </location>
</feature>
<dbReference type="SUPFAM" id="SSF53474">
    <property type="entry name" value="alpha/beta-Hydrolases"/>
    <property type="match status" value="1"/>
</dbReference>
<dbReference type="Gene3D" id="3.90.180.10">
    <property type="entry name" value="Medium-chain alcohol dehydrogenases, catalytic domain"/>
    <property type="match status" value="1"/>
</dbReference>
<keyword evidence="4" id="KW-0808">Transferase</keyword>
<comment type="pathway">
    <text evidence="1">Lipid metabolism.</text>
</comment>
<feature type="region of interest" description="C-terminal hotdog fold" evidence="49">
    <location>
        <begin position="886"/>
        <end position="1033"/>
    </location>
</feature>
<dbReference type="Pfam" id="PF00109">
    <property type="entry name" value="ketoacyl-synt"/>
    <property type="match status" value="1"/>
</dbReference>
<comment type="catalytic activity">
    <reaction evidence="47">
        <text>(2E)-decenoyl-[ACP] + NADPH + H(+) = decanoyl-[ACP] + NADP(+)</text>
        <dbReference type="Rhea" id="RHEA:41864"/>
        <dbReference type="Rhea" id="RHEA-COMP:9639"/>
        <dbReference type="Rhea" id="RHEA-COMP:9640"/>
        <dbReference type="ChEBI" id="CHEBI:15378"/>
        <dbReference type="ChEBI" id="CHEBI:57783"/>
        <dbReference type="ChEBI" id="CHEBI:58349"/>
        <dbReference type="ChEBI" id="CHEBI:78467"/>
        <dbReference type="ChEBI" id="CHEBI:78468"/>
    </reaction>
    <physiologicalReaction direction="left-to-right" evidence="47">
        <dbReference type="Rhea" id="RHEA:41865"/>
    </physiologicalReaction>
</comment>
<dbReference type="InterPro" id="IPR049391">
    <property type="entry name" value="FAS_pseudo-KR"/>
</dbReference>
<evidence type="ECO:0000259" key="51">
    <source>
        <dbReference type="PROSITE" id="PS52004"/>
    </source>
</evidence>
<evidence type="ECO:0000256" key="21">
    <source>
        <dbReference type="ARBA" id="ARBA00047400"/>
    </source>
</evidence>
<evidence type="ECO:0000256" key="9">
    <source>
        <dbReference type="ARBA" id="ARBA00023332"/>
    </source>
</evidence>
<dbReference type="SUPFAM" id="SSF47336">
    <property type="entry name" value="ACP-like"/>
    <property type="match status" value="1"/>
</dbReference>
<reference evidence="53 54" key="1">
    <citation type="journal article" date="2024" name="Insects">
        <title>An Improved Chromosome-Level Genome Assembly of the Firefly Pyrocoelia pectoralis.</title>
        <authorList>
            <person name="Fu X."/>
            <person name="Meyer-Rochow V.B."/>
            <person name="Ballantyne L."/>
            <person name="Zhu X."/>
        </authorList>
    </citation>
    <scope>NUCLEOTIDE SEQUENCE [LARGE SCALE GENOMIC DNA]</scope>
    <source>
        <strain evidence="53">XCY_ONT2</strain>
    </source>
</reference>
<evidence type="ECO:0000256" key="19">
    <source>
        <dbReference type="ARBA" id="ARBA00047300"/>
    </source>
</evidence>
<protein>
    <submittedName>
        <fullName evidence="53">Uncharacterized protein</fullName>
    </submittedName>
</protein>
<keyword evidence="3" id="KW-0597">Phosphoprotein</keyword>
<comment type="catalytic activity">
    <reaction evidence="33">
        <text>(2E)-octenoyl-[ACP] + NADPH + H(+) = octanoyl-[ACP] + NADP(+)</text>
        <dbReference type="Rhea" id="RHEA:41848"/>
        <dbReference type="Rhea" id="RHEA-COMP:9635"/>
        <dbReference type="Rhea" id="RHEA-COMP:9636"/>
        <dbReference type="ChEBI" id="CHEBI:15378"/>
        <dbReference type="ChEBI" id="CHEBI:57783"/>
        <dbReference type="ChEBI" id="CHEBI:58349"/>
        <dbReference type="ChEBI" id="CHEBI:78462"/>
        <dbReference type="ChEBI" id="CHEBI:78463"/>
    </reaction>
    <physiologicalReaction direction="left-to-right" evidence="33">
        <dbReference type="Rhea" id="RHEA:41849"/>
    </physiologicalReaction>
</comment>
<comment type="catalytic activity">
    <reaction evidence="45">
        <text>3-oxooctanoyl-[ACP] + NADPH + H(+) = (3R)-hydroxyoctanoyl-[ACP] + NADP(+)</text>
        <dbReference type="Rhea" id="RHEA:41840"/>
        <dbReference type="Rhea" id="RHEA-COMP:9633"/>
        <dbReference type="Rhea" id="RHEA-COMP:9634"/>
        <dbReference type="ChEBI" id="CHEBI:15378"/>
        <dbReference type="ChEBI" id="CHEBI:57783"/>
        <dbReference type="ChEBI" id="CHEBI:58349"/>
        <dbReference type="ChEBI" id="CHEBI:78460"/>
        <dbReference type="ChEBI" id="CHEBI:78461"/>
    </reaction>
    <physiologicalReaction direction="left-to-right" evidence="45">
        <dbReference type="Rhea" id="RHEA:41841"/>
    </physiologicalReaction>
</comment>
<comment type="catalytic activity">
    <reaction evidence="41">
        <text>decanoyl-[ACP] + malonyl-[ACP] + H(+) = 3-oxododecanoyl-[ACP] + holo-[ACP] + CO2</text>
        <dbReference type="Rhea" id="RHEA:41868"/>
        <dbReference type="Rhea" id="RHEA-COMP:9623"/>
        <dbReference type="Rhea" id="RHEA-COMP:9640"/>
        <dbReference type="Rhea" id="RHEA-COMP:9641"/>
        <dbReference type="Rhea" id="RHEA-COMP:9685"/>
        <dbReference type="ChEBI" id="CHEBI:15378"/>
        <dbReference type="ChEBI" id="CHEBI:16526"/>
        <dbReference type="ChEBI" id="CHEBI:64479"/>
        <dbReference type="ChEBI" id="CHEBI:78449"/>
        <dbReference type="ChEBI" id="CHEBI:78468"/>
        <dbReference type="ChEBI" id="CHEBI:78469"/>
    </reaction>
    <physiologicalReaction direction="left-to-right" evidence="41">
        <dbReference type="Rhea" id="RHEA:41869"/>
    </physiologicalReaction>
</comment>
<proteinExistence type="predicted"/>
<comment type="catalytic activity">
    <reaction evidence="27">
        <text>(2E)-hexenoyl-[ACP] + NADPH + H(+) = hexanoyl-[ACP] + NADP(+)</text>
        <dbReference type="Rhea" id="RHEA:41832"/>
        <dbReference type="Rhea" id="RHEA-COMP:9631"/>
        <dbReference type="Rhea" id="RHEA-COMP:9632"/>
        <dbReference type="ChEBI" id="CHEBI:15378"/>
        <dbReference type="ChEBI" id="CHEBI:57783"/>
        <dbReference type="ChEBI" id="CHEBI:58349"/>
        <dbReference type="ChEBI" id="CHEBI:78458"/>
        <dbReference type="ChEBI" id="CHEBI:78459"/>
    </reaction>
    <physiologicalReaction direction="left-to-right" evidence="27">
        <dbReference type="Rhea" id="RHEA:41833"/>
    </physiologicalReaction>
</comment>
<dbReference type="InterPro" id="IPR001031">
    <property type="entry name" value="Thioesterase"/>
</dbReference>
<keyword evidence="6" id="KW-0663">Pyridoxal phosphate</keyword>
<dbReference type="InterPro" id="IPR016035">
    <property type="entry name" value="Acyl_Trfase/lysoPLipase"/>
</dbReference>
<evidence type="ECO:0000256" key="49">
    <source>
        <dbReference type="PROSITE-ProRule" id="PRU01363"/>
    </source>
</evidence>
<comment type="catalytic activity">
    <reaction evidence="35">
        <text>3-oxohexanoyl-[ACP] + NADPH + H(+) = (3R)-hydroxyhexanoyl-[ACP] + NADP(+)</text>
        <dbReference type="Rhea" id="RHEA:41824"/>
        <dbReference type="Rhea" id="RHEA-COMP:9629"/>
        <dbReference type="Rhea" id="RHEA-COMP:9630"/>
        <dbReference type="ChEBI" id="CHEBI:15378"/>
        <dbReference type="ChEBI" id="CHEBI:57783"/>
        <dbReference type="ChEBI" id="CHEBI:58349"/>
        <dbReference type="ChEBI" id="CHEBI:78456"/>
        <dbReference type="ChEBI" id="CHEBI:78457"/>
    </reaction>
    <physiologicalReaction direction="left-to-right" evidence="35">
        <dbReference type="Rhea" id="RHEA:41825"/>
    </physiologicalReaction>
</comment>
<dbReference type="Gene3D" id="3.30.70.3290">
    <property type="match status" value="2"/>
</dbReference>
<keyword evidence="54" id="KW-1185">Reference proteome</keyword>
<dbReference type="InterPro" id="IPR020806">
    <property type="entry name" value="PKS_PP-bd"/>
</dbReference>
<evidence type="ECO:0000256" key="36">
    <source>
        <dbReference type="ARBA" id="ARBA00048650"/>
    </source>
</evidence>
<dbReference type="GO" id="GO:0004316">
    <property type="term" value="F:3-oxoacyl-[acyl-carrier-protein] reductase (NADPH) activity"/>
    <property type="evidence" value="ECO:0007669"/>
    <property type="project" value="UniProtKB-EC"/>
</dbReference>
<comment type="catalytic activity">
    <reaction evidence="31">
        <text>(2E)-dodecenoyl-[ACP] + NADPH + H(+) = dodecanoyl-[ACP] + NADP(+)</text>
        <dbReference type="Rhea" id="RHEA:41880"/>
        <dbReference type="Rhea" id="RHEA-COMP:9643"/>
        <dbReference type="Rhea" id="RHEA-COMP:9644"/>
        <dbReference type="ChEBI" id="CHEBI:15378"/>
        <dbReference type="ChEBI" id="CHEBI:57783"/>
        <dbReference type="ChEBI" id="CHEBI:58349"/>
        <dbReference type="ChEBI" id="CHEBI:65264"/>
        <dbReference type="ChEBI" id="CHEBI:78472"/>
    </reaction>
    <physiologicalReaction direction="left-to-right" evidence="31">
        <dbReference type="Rhea" id="RHEA:41881"/>
    </physiologicalReaction>
</comment>
<dbReference type="InterPro" id="IPR029058">
    <property type="entry name" value="AB_hydrolase_fold"/>
</dbReference>
<dbReference type="Proteomes" id="UP001329430">
    <property type="component" value="Chromosome 10"/>
</dbReference>
<keyword evidence="7" id="KW-0007">Acetylation</keyword>
<name>A0AAN7UW17_9COLE</name>
<comment type="catalytic activity">
    <reaction evidence="34">
        <text>a fatty acyl-[ACP] + malonyl-[ACP] + H(+) = a 3-oxoacyl-[ACP] + holo-[ACP] + CO2</text>
        <dbReference type="Rhea" id="RHEA:22836"/>
        <dbReference type="Rhea" id="RHEA-COMP:9623"/>
        <dbReference type="Rhea" id="RHEA-COMP:9685"/>
        <dbReference type="Rhea" id="RHEA-COMP:9916"/>
        <dbReference type="Rhea" id="RHEA-COMP:14125"/>
        <dbReference type="ChEBI" id="CHEBI:15378"/>
        <dbReference type="ChEBI" id="CHEBI:16526"/>
        <dbReference type="ChEBI" id="CHEBI:64479"/>
        <dbReference type="ChEBI" id="CHEBI:78449"/>
        <dbReference type="ChEBI" id="CHEBI:78776"/>
        <dbReference type="ChEBI" id="CHEBI:138651"/>
        <dbReference type="EC" id="2.3.1.41"/>
    </reaction>
    <physiologicalReaction direction="left-to-right" evidence="34">
        <dbReference type="Rhea" id="RHEA:22837"/>
    </physiologicalReaction>
</comment>
<feature type="domain" description="PKS/mFAS DH" evidence="52">
    <location>
        <begin position="755"/>
        <end position="1033"/>
    </location>
</feature>
<keyword evidence="8" id="KW-0511">Multifunctional enzyme</keyword>
<sequence length="2183" mass="244314">MEVRKEAGIALAHPLPGEEIVITGMAGRFPESDDIYQYRNNIYNKLDMITSDNRRWLPTNPEIPHRIGKVNFLENLDAGFFGLNYHLANQMDPMVRICLEKAYEAILDAGYNVSEVNGANCGVFIGSCFSESEEVVLMATMASPNFGVTGCTRSVTSQWISKHFNFRGPSHTVDTACSSSLYAFEHGYRAIREGRCESALVGGVSLCLNPITSLQFARLGVLSMDGRCKPFDQDANGYARSDAICVVFLQKAKDARRIYAQVLHAKTNSDGYKEQGITFPSSTMQKDLLDNTYHDCQLDPTVIDFLEAHATGTKVGDPEEMVAMDQVFCRNRERPLIVGSVKSYLGHAEGGSGMCSLVKVLLGMEDNCILPNINFKTPRQSIRALIEGRMVVAVDKMPWPKDSSGIVAINSFGFGGSNAHIILKKFEQQKINGGLPDDDLPRLMCVSGRTTDWLQNIFDDISGRKLDIEYCRLIQQIFKDTNFEHPYRGYIILSKIGELERRFTRCDGKSRVCLLLPGATEEVLEIGKQLFQFPAFASAVQRICSLLPAQQIDLHQLIKDGKCKGTRNLILSNLVTQLAFVDLLKEIKLPVNYYAGQSIGELSAAYANGNLSLKQAVMVGFEIFQLLSDGVRLESVLKTKATILANRLKKWIPESEKTLERLINPLPFANRTWSRIRWPKLAVIVFGSEKVKFNGFSYLKVTGLNAIVSFLHILGSIYMMGHSVNVDLLYSPVKWPVSPGTPMISPLIRWNYDIDWLTAVYTKKTLPLGTTVIPLINKEIDWSFLPGHVIDGLTLMPATSYLYMVWETYCKILNLSLVTSRVRFENVKFHKAMNISKLSAMEFKITIGRVTHKFEIGEIDQPIVSGSIYTVKNTLDLPSISQHEEQITHASKDIYKELRLRGYNYTGGFRSLADASSDWSICHVKWEPNWITFIDNMLQSKLLCEDTRSLYIPTFINKLVIDAPKHLDYVKRLGDKPFLPIYNHRMANVISCGGIEVTQVHVTAIPRRKERGEPVLETYKFVPFSTELPIKSAVRVLMQIFLENTLILKLKAVEVVETDTISPLIQEALNDQPLVKSEIVILGNENLGASNVKVINKPLSSESNCGIIVIEHASAHLPLLREAEGALRDNGMIISREADNFTSIYPGFDVLSVVKTETETLVLLKRIGSNTSAKVVEAKLGGLDFGWFAKIQDVIRNDVKVMVVVRNEPLSGVLGFINCLRREPGGMHLRCVLVLDPDVKLNLTDPFFSEQLKKGLAINIVKNGVWGTYRHLPLNSKSEVIRQHILCNLNVVGNLSSFSWVEGPLSLEKVVESERVIVQVYSSAINFKDVVIASGRVPIDAFTKVRLQQITEQGFEYSGLDPRGRRVLGITDRGSLSTLVLSDNVMLWEVPDRWSMEEAASIPVTYSTVVWSLVTVARIKRGQSLLIHAGAGGIGQAAINIALFYNCQIFTTVGTREKRQFIQEKFPQIPSGHIGNSRDSSFVQMVLKHTKGKGVDIIINSLADEKLKASRQCLSSKGCFIEIGKYDLVSNNHMPLSALIGRRSFAGCMLDLFLKYDPYQKRKLHQLLQKFFHNGAIKPLHYTTFKMDEVEQAYRHMASGKHIGKIVIKIRDEEEESPKLFKGLARFSCDPLLTYIIIGGLGGFGLELVDWLILRGARKLVLVSRNGVKSGYAASRIRQLPIFNLAVVLQDGLFENQTEENFLITLSPKAVATHHLDVVSRRLCHDLQYFVVFSSVSCGRGNVGQTNYGMANSIMERICERRRMEGFPGLAIQWGAIGEVGLVAEMQEQQREIEIGGTLQQRVSSCLSCLDSFLTQKEPVVSSMVVAEKQTVAEGAESVIGAIKNIMGITDIKTISEHATLSEMGMDSMTAVEIKQTLERDCEVFFSAKEIRTLTIAKLKELYWYFGTELNDDIPMKELQSLIKEHEDAPTVLLLPGIEGVAELMEPLASKLRAHTKCVQYMNNSTDFRVEAIARSLLELVPHDESHFNLIAYSYGCPIALELTSILESKGQIGNVVLIDGSPEMLRKVIQVQFLPENESEASLESGVLINIMSAYMSAETLDRHRESINKCSTLEERVEYVLSVAPEDITHSVEYQKQACISTCLKTKCMYKYEAKFPKLKSQVTLLKPNQMALQDYDEDYKLQKLCEKRIRVETVEGNHITIVNSTDVANIINEIVSNKNK</sequence>
<dbReference type="SUPFAM" id="SSF50129">
    <property type="entry name" value="GroES-like"/>
    <property type="match status" value="1"/>
</dbReference>
<dbReference type="InterPro" id="IPR020841">
    <property type="entry name" value="PKS_Beta-ketoAc_synthase_dom"/>
</dbReference>
<dbReference type="Pfam" id="PF21149">
    <property type="entry name" value="FAS_pseudo-KR"/>
    <property type="match status" value="1"/>
</dbReference>
<dbReference type="Pfam" id="PF00975">
    <property type="entry name" value="Thioesterase"/>
    <property type="match status" value="1"/>
</dbReference>
<dbReference type="Gene3D" id="3.40.50.1820">
    <property type="entry name" value="alpha/beta hydrolase"/>
    <property type="match status" value="1"/>
</dbReference>
<dbReference type="InterPro" id="IPR013968">
    <property type="entry name" value="PKS_KR"/>
</dbReference>
<comment type="catalytic activity">
    <reaction evidence="26">
        <text>(2E)-hexadecenoyl-[ACP] + NADPH + H(+) = hexadecanoyl-[ACP] + NADP(+)</text>
        <dbReference type="Rhea" id="RHEA:41912"/>
        <dbReference type="Rhea" id="RHEA-COMP:9651"/>
        <dbReference type="Rhea" id="RHEA-COMP:9652"/>
        <dbReference type="ChEBI" id="CHEBI:15378"/>
        <dbReference type="ChEBI" id="CHEBI:57783"/>
        <dbReference type="ChEBI" id="CHEBI:58349"/>
        <dbReference type="ChEBI" id="CHEBI:78481"/>
        <dbReference type="ChEBI" id="CHEBI:78483"/>
    </reaction>
    <physiologicalReaction direction="left-to-right" evidence="26">
        <dbReference type="Rhea" id="RHEA:41913"/>
    </physiologicalReaction>
</comment>
<comment type="catalytic activity">
    <reaction evidence="14">
        <text>(3R)-hydroxytetradecanoyl-[ACP] = (2E)-tetradecenoyl-[ACP] + H2O</text>
        <dbReference type="Rhea" id="RHEA:41892"/>
        <dbReference type="Rhea" id="RHEA-COMP:9646"/>
        <dbReference type="Rhea" id="RHEA-COMP:9647"/>
        <dbReference type="ChEBI" id="CHEBI:15377"/>
        <dbReference type="ChEBI" id="CHEBI:78474"/>
        <dbReference type="ChEBI" id="CHEBI:78475"/>
    </reaction>
    <physiologicalReaction direction="left-to-right" evidence="14">
        <dbReference type="Rhea" id="RHEA:41893"/>
    </physiologicalReaction>
</comment>
<evidence type="ECO:0000256" key="3">
    <source>
        <dbReference type="ARBA" id="ARBA00022553"/>
    </source>
</evidence>
<evidence type="ECO:0000256" key="11">
    <source>
        <dbReference type="ARBA" id="ARBA00023373"/>
    </source>
</evidence>
<dbReference type="InterPro" id="IPR036736">
    <property type="entry name" value="ACP-like_sf"/>
</dbReference>
<evidence type="ECO:0000256" key="48">
    <source>
        <dbReference type="ARBA" id="ARBA00049533"/>
    </source>
</evidence>
<dbReference type="InterPro" id="IPR014030">
    <property type="entry name" value="Ketoacyl_synth_N"/>
</dbReference>
<evidence type="ECO:0000256" key="23">
    <source>
        <dbReference type="ARBA" id="ARBA00047451"/>
    </source>
</evidence>
<dbReference type="GO" id="GO:0141148">
    <property type="term" value="F:enoyl-[acyl-carrier-protein] reductase (NADPH) activity"/>
    <property type="evidence" value="ECO:0007669"/>
    <property type="project" value="UniProtKB-EC"/>
</dbReference>
<dbReference type="InterPro" id="IPR042104">
    <property type="entry name" value="PKS_dehydratase_sf"/>
</dbReference>
<evidence type="ECO:0000256" key="38">
    <source>
        <dbReference type="ARBA" id="ARBA00048704"/>
    </source>
</evidence>
<evidence type="ECO:0000256" key="43">
    <source>
        <dbReference type="ARBA" id="ARBA00049263"/>
    </source>
</evidence>
<evidence type="ECO:0000256" key="25">
    <source>
        <dbReference type="ARBA" id="ARBA00047578"/>
    </source>
</evidence>
<dbReference type="PROSITE" id="PS00606">
    <property type="entry name" value="KS3_1"/>
    <property type="match status" value="1"/>
</dbReference>
<dbReference type="InterPro" id="IPR049900">
    <property type="entry name" value="PKS_mFAS_DH"/>
</dbReference>
<dbReference type="GO" id="GO:0016297">
    <property type="term" value="F:fatty acyl-[ACP] hydrolase activity"/>
    <property type="evidence" value="ECO:0007669"/>
    <property type="project" value="UniProtKB-EC"/>
</dbReference>
<evidence type="ECO:0000259" key="50">
    <source>
        <dbReference type="PROSITE" id="PS50075"/>
    </source>
</evidence>
<evidence type="ECO:0000256" key="2">
    <source>
        <dbReference type="ARBA" id="ARBA00022450"/>
    </source>
</evidence>
<comment type="catalytic activity">
    <reaction evidence="32">
        <text>tetradecanoyl-[ACP] + H2O = tetradecanoate + holo-[ACP] + H(+)</text>
        <dbReference type="Rhea" id="RHEA:30123"/>
        <dbReference type="Rhea" id="RHEA-COMP:9648"/>
        <dbReference type="Rhea" id="RHEA-COMP:9685"/>
        <dbReference type="ChEBI" id="CHEBI:15377"/>
        <dbReference type="ChEBI" id="CHEBI:15378"/>
        <dbReference type="ChEBI" id="CHEBI:30807"/>
        <dbReference type="ChEBI" id="CHEBI:64479"/>
        <dbReference type="ChEBI" id="CHEBI:78477"/>
        <dbReference type="EC" id="3.1.2.14"/>
    </reaction>
    <physiologicalReaction direction="left-to-right" evidence="32">
        <dbReference type="Rhea" id="RHEA:30124"/>
    </physiologicalReaction>
</comment>
<dbReference type="PROSITE" id="PS52019">
    <property type="entry name" value="PKS_MFAS_DH"/>
    <property type="match status" value="1"/>
</dbReference>
<dbReference type="SMART" id="SM00825">
    <property type="entry name" value="PKS_KS"/>
    <property type="match status" value="1"/>
</dbReference>
<dbReference type="PANTHER" id="PTHR43775">
    <property type="entry name" value="FATTY ACID SYNTHASE"/>
    <property type="match status" value="1"/>
</dbReference>
<dbReference type="SMART" id="SM00823">
    <property type="entry name" value="PKS_PP"/>
    <property type="match status" value="1"/>
</dbReference>
<dbReference type="PROSITE" id="PS50075">
    <property type="entry name" value="CARRIER"/>
    <property type="match status" value="1"/>
</dbReference>
<accession>A0AAN7UW17</accession>